<dbReference type="OrthoDB" id="8225825at2"/>
<dbReference type="Gene3D" id="2.30.110.10">
    <property type="entry name" value="Electron Transport, Fmn-binding Protein, Chain A"/>
    <property type="match status" value="1"/>
</dbReference>
<dbReference type="InterPro" id="IPR012349">
    <property type="entry name" value="Split_barrel_FMN-bd"/>
</dbReference>
<evidence type="ECO:0000256" key="1">
    <source>
        <dbReference type="ARBA" id="ARBA00008710"/>
    </source>
</evidence>
<comment type="catalytic activity">
    <reaction evidence="2">
        <text>oxidized coenzyme F420-(gamma-L-Glu)(n) + a quinol + H(+) = reduced coenzyme F420-(gamma-L-Glu)(n) + a quinone</text>
        <dbReference type="Rhea" id="RHEA:39663"/>
        <dbReference type="Rhea" id="RHEA-COMP:12939"/>
        <dbReference type="Rhea" id="RHEA-COMP:14378"/>
        <dbReference type="ChEBI" id="CHEBI:15378"/>
        <dbReference type="ChEBI" id="CHEBI:24646"/>
        <dbReference type="ChEBI" id="CHEBI:132124"/>
        <dbReference type="ChEBI" id="CHEBI:133980"/>
        <dbReference type="ChEBI" id="CHEBI:139511"/>
    </reaction>
</comment>
<dbReference type="EMBL" id="VKAC01000011">
    <property type="protein sequence ID" value="TXR52919.1"/>
    <property type="molecule type" value="Genomic_DNA"/>
</dbReference>
<comment type="similarity">
    <text evidence="1">Belongs to the F420H(2)-dependent quinone reductase family.</text>
</comment>
<gene>
    <name evidence="3" type="ORF">FMM08_17655</name>
</gene>
<dbReference type="GO" id="GO:0005886">
    <property type="term" value="C:plasma membrane"/>
    <property type="evidence" value="ECO:0007669"/>
    <property type="project" value="TreeGrafter"/>
</dbReference>
<dbReference type="AlphaFoldDB" id="A0A5C8Z6I6"/>
<keyword evidence="4" id="KW-1185">Reference proteome</keyword>
<organism evidence="3 4">
    <name type="scientific">Quadrisphaera setariae</name>
    <dbReference type="NCBI Taxonomy" id="2593304"/>
    <lineage>
        <taxon>Bacteria</taxon>
        <taxon>Bacillati</taxon>
        <taxon>Actinomycetota</taxon>
        <taxon>Actinomycetes</taxon>
        <taxon>Kineosporiales</taxon>
        <taxon>Kineosporiaceae</taxon>
        <taxon>Quadrisphaera</taxon>
    </lineage>
</organism>
<dbReference type="Pfam" id="PF04075">
    <property type="entry name" value="F420H2_quin_red"/>
    <property type="match status" value="1"/>
</dbReference>
<name>A0A5C8Z6I6_9ACTN</name>
<dbReference type="GO" id="GO:0016491">
    <property type="term" value="F:oxidoreductase activity"/>
    <property type="evidence" value="ECO:0007669"/>
    <property type="project" value="InterPro"/>
</dbReference>
<dbReference type="InterPro" id="IPR004378">
    <property type="entry name" value="F420H2_quin_Rdtase"/>
</dbReference>
<protein>
    <submittedName>
        <fullName evidence="3">Nitroreductase family deazaflavin-dependent oxidoreductase</fullName>
    </submittedName>
</protein>
<reference evidence="3 4" key="1">
    <citation type="submission" date="2019-07" db="EMBL/GenBank/DDBJ databases">
        <title>Quadrisphaera sp. strain DD2A genome sequencing and assembly.</title>
        <authorList>
            <person name="Kim I."/>
        </authorList>
    </citation>
    <scope>NUCLEOTIDE SEQUENCE [LARGE SCALE GENOMIC DNA]</scope>
    <source>
        <strain evidence="3 4">DD2A</strain>
    </source>
</reference>
<dbReference type="PANTHER" id="PTHR39428:SF1">
    <property type="entry name" value="F420H(2)-DEPENDENT QUINONE REDUCTASE RV1261C"/>
    <property type="match status" value="1"/>
</dbReference>
<accession>A0A5C8Z6I6</accession>
<dbReference type="SUPFAM" id="SSF50475">
    <property type="entry name" value="FMN-binding split barrel"/>
    <property type="match status" value="1"/>
</dbReference>
<comment type="caution">
    <text evidence="3">The sequence shown here is derived from an EMBL/GenBank/DDBJ whole genome shotgun (WGS) entry which is preliminary data.</text>
</comment>
<dbReference type="Proteomes" id="UP000321234">
    <property type="component" value="Unassembled WGS sequence"/>
</dbReference>
<proteinExistence type="inferred from homology"/>
<evidence type="ECO:0000313" key="3">
    <source>
        <dbReference type="EMBL" id="TXR52919.1"/>
    </source>
</evidence>
<evidence type="ECO:0000313" key="4">
    <source>
        <dbReference type="Proteomes" id="UP000321234"/>
    </source>
</evidence>
<sequence>MTSTAHRLTTRFSDLAASTAPGSRTARLVDAVSRAHARTYRASGGRLGASMGGTAVALLTTTGRRSGQPRSATVGCLRTGDEVVVVASNAGRDAHPAWYLNLLDDPRVTVRIGRAEHRATACTAVGSERQRLWAAVVAAAPVMDDYRKRTSRVLPVVVLSPPA</sequence>
<evidence type="ECO:0000256" key="2">
    <source>
        <dbReference type="ARBA" id="ARBA00049106"/>
    </source>
</evidence>
<dbReference type="PANTHER" id="PTHR39428">
    <property type="entry name" value="F420H(2)-DEPENDENT QUINONE REDUCTASE RV1261C"/>
    <property type="match status" value="1"/>
</dbReference>
<dbReference type="NCBIfam" id="TIGR00026">
    <property type="entry name" value="hi_GC_TIGR00026"/>
    <property type="match status" value="1"/>
</dbReference>
<dbReference type="RefSeq" id="WP_147927686.1">
    <property type="nucleotide sequence ID" value="NZ_VKAC01000011.1"/>
</dbReference>
<dbReference type="GO" id="GO:0070967">
    <property type="term" value="F:coenzyme F420 binding"/>
    <property type="evidence" value="ECO:0007669"/>
    <property type="project" value="TreeGrafter"/>
</dbReference>